<keyword evidence="2" id="KW-1185">Reference proteome</keyword>
<comment type="caution">
    <text evidence="1">The sequence shown here is derived from an EMBL/GenBank/DDBJ whole genome shotgun (WGS) entry which is preliminary data.</text>
</comment>
<gene>
    <name evidence="1" type="ORF">HPB50_008438</name>
</gene>
<protein>
    <submittedName>
        <fullName evidence="1">Uncharacterized protein</fullName>
    </submittedName>
</protein>
<evidence type="ECO:0000313" key="2">
    <source>
        <dbReference type="Proteomes" id="UP000821845"/>
    </source>
</evidence>
<reference evidence="1" key="1">
    <citation type="submission" date="2020-05" db="EMBL/GenBank/DDBJ databases">
        <title>Large-scale comparative analyses of tick genomes elucidate their genetic diversity and vector capacities.</title>
        <authorList>
            <person name="Jia N."/>
            <person name="Wang J."/>
            <person name="Shi W."/>
            <person name="Du L."/>
            <person name="Sun Y."/>
            <person name="Zhan W."/>
            <person name="Jiang J."/>
            <person name="Wang Q."/>
            <person name="Zhang B."/>
            <person name="Ji P."/>
            <person name="Sakyi L.B."/>
            <person name="Cui X."/>
            <person name="Yuan T."/>
            <person name="Jiang B."/>
            <person name="Yang W."/>
            <person name="Lam T.T.-Y."/>
            <person name="Chang Q."/>
            <person name="Ding S."/>
            <person name="Wang X."/>
            <person name="Zhu J."/>
            <person name="Ruan X."/>
            <person name="Zhao L."/>
            <person name="Wei J."/>
            <person name="Que T."/>
            <person name="Du C."/>
            <person name="Cheng J."/>
            <person name="Dai P."/>
            <person name="Han X."/>
            <person name="Huang E."/>
            <person name="Gao Y."/>
            <person name="Liu J."/>
            <person name="Shao H."/>
            <person name="Ye R."/>
            <person name="Li L."/>
            <person name="Wei W."/>
            <person name="Wang X."/>
            <person name="Wang C."/>
            <person name="Yang T."/>
            <person name="Huo Q."/>
            <person name="Li W."/>
            <person name="Guo W."/>
            <person name="Chen H."/>
            <person name="Zhou L."/>
            <person name="Ni X."/>
            <person name="Tian J."/>
            <person name="Zhou Y."/>
            <person name="Sheng Y."/>
            <person name="Liu T."/>
            <person name="Pan Y."/>
            <person name="Xia L."/>
            <person name="Li J."/>
            <person name="Zhao F."/>
            <person name="Cao W."/>
        </authorList>
    </citation>
    <scope>NUCLEOTIDE SEQUENCE</scope>
    <source>
        <strain evidence="1">Hyas-2018</strain>
    </source>
</reference>
<dbReference type="Proteomes" id="UP000821845">
    <property type="component" value="Chromosome 10"/>
</dbReference>
<organism evidence="1 2">
    <name type="scientific">Hyalomma asiaticum</name>
    <name type="common">Tick</name>
    <dbReference type="NCBI Taxonomy" id="266040"/>
    <lineage>
        <taxon>Eukaryota</taxon>
        <taxon>Metazoa</taxon>
        <taxon>Ecdysozoa</taxon>
        <taxon>Arthropoda</taxon>
        <taxon>Chelicerata</taxon>
        <taxon>Arachnida</taxon>
        <taxon>Acari</taxon>
        <taxon>Parasitiformes</taxon>
        <taxon>Ixodida</taxon>
        <taxon>Ixodoidea</taxon>
        <taxon>Ixodidae</taxon>
        <taxon>Hyalomminae</taxon>
        <taxon>Hyalomma</taxon>
    </lineage>
</organism>
<dbReference type="EMBL" id="CM023490">
    <property type="protein sequence ID" value="KAH6942613.1"/>
    <property type="molecule type" value="Genomic_DNA"/>
</dbReference>
<sequence>MEPYQSGGQMDVGLNAEMTRVTEESAGGSGSNQMAMLQMQLRITEMELAMERLRNENGARATAAVQSTEADRSEDRRLRYTSLLKDVFVPMPTQESLVQSWFDDVEATFDCYDVPGEWRAGVSSVEEFRNLVVTDRLRDTLGAEARSFVIQNEAPAKIMLPLEVAELAESFEESRRGMTNSSEVARGEGQS</sequence>
<name>A0ACB7T6C5_HYAAI</name>
<proteinExistence type="predicted"/>
<evidence type="ECO:0000313" key="1">
    <source>
        <dbReference type="EMBL" id="KAH6942613.1"/>
    </source>
</evidence>
<accession>A0ACB7T6C5</accession>